<feature type="transmembrane region" description="Helical" evidence="1">
    <location>
        <begin position="43"/>
        <end position="62"/>
    </location>
</feature>
<evidence type="ECO:0000313" key="2">
    <source>
        <dbReference type="EMBL" id="MFD1217195.1"/>
    </source>
</evidence>
<protein>
    <recommendedName>
        <fullName evidence="4">Iron uptake protein</fullName>
    </recommendedName>
</protein>
<dbReference type="EMBL" id="JBHTLR010000010">
    <property type="protein sequence ID" value="MFD1217195.1"/>
    <property type="molecule type" value="Genomic_DNA"/>
</dbReference>
<evidence type="ECO:0000313" key="3">
    <source>
        <dbReference type="Proteomes" id="UP001597264"/>
    </source>
</evidence>
<sequence>MGLHGWRLASLIAAALLGGYLFSTALGVFLGSVLPLATSESTLVAHLSSFVFYTGAILWVFHIRQPRRAWITLLLSSAALAGLSLTLNSLSGS</sequence>
<evidence type="ECO:0008006" key="4">
    <source>
        <dbReference type="Google" id="ProtNLM"/>
    </source>
</evidence>
<keyword evidence="1" id="KW-0812">Transmembrane</keyword>
<name>A0ABW3UCE6_9GAMM</name>
<dbReference type="RefSeq" id="WP_230435783.1">
    <property type="nucleotide sequence ID" value="NZ_CP087715.1"/>
</dbReference>
<feature type="transmembrane region" description="Helical" evidence="1">
    <location>
        <begin position="69"/>
        <end position="87"/>
    </location>
</feature>
<comment type="caution">
    <text evidence="2">The sequence shown here is derived from an EMBL/GenBank/DDBJ whole genome shotgun (WGS) entry which is preliminary data.</text>
</comment>
<accession>A0ABW3UCE6</accession>
<keyword evidence="1" id="KW-0472">Membrane</keyword>
<keyword evidence="1" id="KW-1133">Transmembrane helix</keyword>
<proteinExistence type="predicted"/>
<feature type="transmembrane region" description="Helical" evidence="1">
    <location>
        <begin position="12"/>
        <end position="37"/>
    </location>
</feature>
<keyword evidence="3" id="KW-1185">Reference proteome</keyword>
<dbReference type="Proteomes" id="UP001597264">
    <property type="component" value="Unassembled WGS sequence"/>
</dbReference>
<gene>
    <name evidence="2" type="ORF">ACFQ2X_11345</name>
</gene>
<evidence type="ECO:0000256" key="1">
    <source>
        <dbReference type="SAM" id="Phobius"/>
    </source>
</evidence>
<reference evidence="3" key="1">
    <citation type="journal article" date="2019" name="Int. J. Syst. Evol. Microbiol.">
        <title>The Global Catalogue of Microorganisms (GCM) 10K type strain sequencing project: providing services to taxonomists for standard genome sequencing and annotation.</title>
        <authorList>
            <consortium name="The Broad Institute Genomics Platform"/>
            <consortium name="The Broad Institute Genome Sequencing Center for Infectious Disease"/>
            <person name="Wu L."/>
            <person name="Ma J."/>
        </authorList>
    </citation>
    <scope>NUCLEOTIDE SEQUENCE [LARGE SCALE GENOMIC DNA]</scope>
    <source>
        <strain evidence="3">CCUG 54356</strain>
    </source>
</reference>
<organism evidence="2 3">
    <name type="scientific">Microbulbifer celer</name>
    <dbReference type="NCBI Taxonomy" id="435905"/>
    <lineage>
        <taxon>Bacteria</taxon>
        <taxon>Pseudomonadati</taxon>
        <taxon>Pseudomonadota</taxon>
        <taxon>Gammaproteobacteria</taxon>
        <taxon>Cellvibrionales</taxon>
        <taxon>Microbulbiferaceae</taxon>
        <taxon>Microbulbifer</taxon>
    </lineage>
</organism>